<keyword evidence="1" id="KW-0175">Coiled coil</keyword>
<dbReference type="RefSeq" id="WP_406788052.1">
    <property type="nucleotide sequence ID" value="NZ_JBJIAA010000010.1"/>
</dbReference>
<dbReference type="Proteomes" id="UP001623592">
    <property type="component" value="Unassembled WGS sequence"/>
</dbReference>
<evidence type="ECO:0000256" key="1">
    <source>
        <dbReference type="SAM" id="Coils"/>
    </source>
</evidence>
<accession>A0ABW8TG65</accession>
<evidence type="ECO:0000313" key="3">
    <source>
        <dbReference type="Proteomes" id="UP001623592"/>
    </source>
</evidence>
<gene>
    <name evidence="2" type="ORF">ACJDT4_13320</name>
</gene>
<reference evidence="2 3" key="1">
    <citation type="submission" date="2024-11" db="EMBL/GenBank/DDBJ databases">
        <authorList>
            <person name="Heng Y.C."/>
            <person name="Lim A.C.H."/>
            <person name="Lee J.K.Y."/>
            <person name="Kittelmann S."/>
        </authorList>
    </citation>
    <scope>NUCLEOTIDE SEQUENCE [LARGE SCALE GENOMIC DNA]</scope>
    <source>
        <strain evidence="2 3">WILCCON 0114</strain>
    </source>
</reference>
<name>A0ABW8TG65_9CLOT</name>
<evidence type="ECO:0000313" key="2">
    <source>
        <dbReference type="EMBL" id="MFL0251397.1"/>
    </source>
</evidence>
<dbReference type="EMBL" id="JBJIAA010000010">
    <property type="protein sequence ID" value="MFL0251397.1"/>
    <property type="molecule type" value="Genomic_DNA"/>
</dbReference>
<proteinExistence type="predicted"/>
<protein>
    <submittedName>
        <fullName evidence="2">Uncharacterized protein</fullName>
    </submittedName>
</protein>
<comment type="caution">
    <text evidence="2">The sequence shown here is derived from an EMBL/GenBank/DDBJ whole genome shotgun (WGS) entry which is preliminary data.</text>
</comment>
<feature type="coiled-coil region" evidence="1">
    <location>
        <begin position="16"/>
        <end position="76"/>
    </location>
</feature>
<organism evidence="2 3">
    <name type="scientific">Clostridium neuense</name>
    <dbReference type="NCBI Taxonomy" id="1728934"/>
    <lineage>
        <taxon>Bacteria</taxon>
        <taxon>Bacillati</taxon>
        <taxon>Bacillota</taxon>
        <taxon>Clostridia</taxon>
        <taxon>Eubacteriales</taxon>
        <taxon>Clostridiaceae</taxon>
        <taxon>Clostridium</taxon>
    </lineage>
</organism>
<keyword evidence="3" id="KW-1185">Reference proteome</keyword>
<sequence>MKENIFKKTEYALYNYKNLEIKIKNIEIDIENLKNDYTGITGISYEEKSSPTFKFNSSVENEVVKKEKLIKQLEGVKEYNLNLKRKIDNALKSLTGESYKLVELRYFTQPKKTWIAIGKEINMDKDYCCKKRCEIINKLAELIYSY</sequence>